<feature type="coiled-coil region" evidence="1">
    <location>
        <begin position="158"/>
        <end position="206"/>
    </location>
</feature>
<keyword evidence="4" id="KW-1185">Reference proteome</keyword>
<feature type="domain" description="HAUS augmin-like complex subunit 6 N-terminal" evidence="3">
    <location>
        <begin position="12"/>
        <end position="240"/>
    </location>
</feature>
<dbReference type="GO" id="GO:1990498">
    <property type="term" value="C:mitotic spindle microtubule"/>
    <property type="evidence" value="ECO:0007669"/>
    <property type="project" value="TreeGrafter"/>
</dbReference>
<dbReference type="GO" id="GO:0008017">
    <property type="term" value="F:microtubule binding"/>
    <property type="evidence" value="ECO:0007669"/>
    <property type="project" value="TreeGrafter"/>
</dbReference>
<evidence type="ECO:0000256" key="1">
    <source>
        <dbReference type="SAM" id="Coils"/>
    </source>
</evidence>
<name>A0A6J2VSZ3_CHACN</name>
<accession>A0A6J2VSZ3</accession>
<dbReference type="RefSeq" id="XP_030635058.1">
    <property type="nucleotide sequence ID" value="XM_030779198.1"/>
</dbReference>
<dbReference type="PANTHER" id="PTHR16151">
    <property type="entry name" value="HAUS AUGMIN-LIKE COMPLEX SUBUNIT 6"/>
    <property type="match status" value="1"/>
</dbReference>
<proteinExistence type="predicted"/>
<dbReference type="OrthoDB" id="5575722at2759"/>
<dbReference type="GeneID" id="115816232"/>
<gene>
    <name evidence="5" type="primary">haus6</name>
</gene>
<dbReference type="InParanoid" id="A0A6J2VSZ3"/>
<feature type="region of interest" description="Disordered" evidence="2">
    <location>
        <begin position="755"/>
        <end position="778"/>
    </location>
</feature>
<dbReference type="PANTHER" id="PTHR16151:SF2">
    <property type="entry name" value="HAUS AUGMIN-LIKE COMPLEX SUBUNIT 6"/>
    <property type="match status" value="1"/>
</dbReference>
<dbReference type="GO" id="GO:0051225">
    <property type="term" value="P:spindle assembly"/>
    <property type="evidence" value="ECO:0007669"/>
    <property type="project" value="InterPro"/>
</dbReference>
<dbReference type="AlphaFoldDB" id="A0A6J2VSZ3"/>
<evidence type="ECO:0000259" key="3">
    <source>
        <dbReference type="Pfam" id="PF14661"/>
    </source>
</evidence>
<dbReference type="CTD" id="54801"/>
<dbReference type="GO" id="GO:0070652">
    <property type="term" value="C:HAUS complex"/>
    <property type="evidence" value="ECO:0007669"/>
    <property type="project" value="InterPro"/>
</dbReference>
<organism evidence="4 5">
    <name type="scientific">Chanos chanos</name>
    <name type="common">Milkfish</name>
    <name type="synonym">Mugil chanos</name>
    <dbReference type="NCBI Taxonomy" id="29144"/>
    <lineage>
        <taxon>Eukaryota</taxon>
        <taxon>Metazoa</taxon>
        <taxon>Chordata</taxon>
        <taxon>Craniata</taxon>
        <taxon>Vertebrata</taxon>
        <taxon>Euteleostomi</taxon>
        <taxon>Actinopterygii</taxon>
        <taxon>Neopterygii</taxon>
        <taxon>Teleostei</taxon>
        <taxon>Ostariophysi</taxon>
        <taxon>Gonorynchiformes</taxon>
        <taxon>Chanidae</taxon>
        <taxon>Chanos</taxon>
    </lineage>
</organism>
<evidence type="ECO:0000313" key="4">
    <source>
        <dbReference type="Proteomes" id="UP000504632"/>
    </source>
</evidence>
<dbReference type="FunCoup" id="A0A6J2VSZ3">
    <property type="interactions" value="1085"/>
</dbReference>
<protein>
    <submittedName>
        <fullName evidence="5">HAUS augmin-like complex subunit 6</fullName>
    </submittedName>
</protein>
<sequence>MSCLQKANSEYLWWHLLSLGFQPDVAASSGISKTNARHLVLGSNMFDKPNKEAFYIVTHFLLGKLNSSRAQDAFRYCWPVLDRKADAEFRKVVFGWLQEIAAESGSTFPRVLASHLLSPGGPKFISIMLHLAKHVMLQEIKSFSTDGTWIPEAAAVPARSAEMEAKRFQRVKRRFERAAVEEDHVIQEHQSRAKALEKSLRDLRAEDAKYADLLEKHDRDADQEGSILEEKTKKARSLWATVDTVLSTLEKERAVVESVVQGNVDQYTLDGSDLSVKIPHVLLERMEKLSHLSSVGNVYEAGRPVLLSLLGLLNEALGLLKEERDTAAGPTVQLQHQALQEKALLLNRSREALRLLRSKLTQEDIPQVKTSIRKLEADWERKWAKCLQFTPLTSFLSEDPALEFLSPMAPLSFEPASEASFKSSIFSQYPAKLSELLKQNPDSLETDVKADADNTSLMLPVLEQTDDFISACSPSSLTPCKPPLSEVPPDDLPFITPVALAPSSVQDSHKKNWQRHTKTSEVKKVSQILELECDNLASQFAEAVITSPAEGSKKGLELEQLLNTLSDPFSTRKQLPRTPESLIMEVRSSWRKAVEEGVAEKARLSGKFDSFTRHFTPVSETEEDPSKLEAALLSALETSAPAPPNHSPRVLQQGASCHSTLSWDSSQLEALNSENSSNIIQFSIAHETFPDLPGNDSLLSNADESAEVLDETEGEEELVLPQVLSHSPKREAALQSARQRLATILGESSFMGTCRERTTEPLPPKDSGRDDWSNSEKVFSLDLEQLESPSPPQQEEFMLPNLVTFSPIDDF</sequence>
<keyword evidence="1" id="KW-0175">Coiled coil</keyword>
<dbReference type="Proteomes" id="UP000504632">
    <property type="component" value="Chromosome 7"/>
</dbReference>
<dbReference type="InterPro" id="IPR028163">
    <property type="entry name" value="HAUS_6_N"/>
</dbReference>
<evidence type="ECO:0000313" key="5">
    <source>
        <dbReference type="RefSeq" id="XP_030635058.1"/>
    </source>
</evidence>
<dbReference type="InterPro" id="IPR026797">
    <property type="entry name" value="HAUS_6"/>
</dbReference>
<evidence type="ECO:0000256" key="2">
    <source>
        <dbReference type="SAM" id="MobiDB-lite"/>
    </source>
</evidence>
<reference evidence="5" key="1">
    <citation type="submission" date="2025-08" db="UniProtKB">
        <authorList>
            <consortium name="RefSeq"/>
        </authorList>
    </citation>
    <scope>IDENTIFICATION</scope>
</reference>
<dbReference type="Pfam" id="PF14661">
    <property type="entry name" value="HAUS6_N"/>
    <property type="match status" value="1"/>
</dbReference>